<dbReference type="GO" id="GO:0042783">
    <property type="term" value="P:symbiont-mediated evasion of host immune response"/>
    <property type="evidence" value="ECO:0007669"/>
    <property type="project" value="InterPro"/>
</dbReference>
<keyword evidence="5" id="KW-0325">Glycoprotein</keyword>
<dbReference type="VEuPathDB" id="TriTrypDB:Tb427_000718300"/>
<evidence type="ECO:0000256" key="4">
    <source>
        <dbReference type="ARBA" id="ARBA00023136"/>
    </source>
</evidence>
<organism evidence="9">
    <name type="scientific">Trypanosoma brucei</name>
    <dbReference type="NCBI Taxonomy" id="5691"/>
    <lineage>
        <taxon>Eukaryota</taxon>
        <taxon>Discoba</taxon>
        <taxon>Euglenozoa</taxon>
        <taxon>Kinetoplastea</taxon>
        <taxon>Metakinetoplastina</taxon>
        <taxon>Trypanosomatida</taxon>
        <taxon>Trypanosomatidae</taxon>
        <taxon>Trypanosoma</taxon>
    </lineage>
</organism>
<evidence type="ECO:0000256" key="3">
    <source>
        <dbReference type="ARBA" id="ARBA00022622"/>
    </source>
</evidence>
<evidence type="ECO:0000259" key="8">
    <source>
        <dbReference type="Pfam" id="PF00913"/>
    </source>
</evidence>
<keyword evidence="7" id="KW-0175">Coiled coil</keyword>
<protein>
    <submittedName>
        <fullName evidence="9">Variant surface glycoprotein 3076</fullName>
    </submittedName>
</protein>
<reference evidence="9" key="2">
    <citation type="journal article" date="2014" name="Mol. Biochem. Parasitol.">
        <title>Capturing the variant surface glycoprotein repertoire (the VSGnome) of Trypanosoma brucei Lister 427.</title>
        <authorList>
            <person name="Cross G.A."/>
            <person name="Kim H.S."/>
            <person name="Wickstead B."/>
        </authorList>
    </citation>
    <scope>NUCLEOTIDE SEQUENCE</scope>
    <source>
        <strain evidence="9">Lister 427</strain>
    </source>
</reference>
<sequence length="471" mass="52020">KTALNNARADSPSNVRDYSYVLQARQTEAAEKCAIKYEMWEPLCLLTQESAELYNRAHKLDLDIDSYLAKSYADQLRMQVLLNRNDDETGQVSAAAVEAALAADLANKAQQVSSCKLAATTLAANTGYLHGRIAEFLEVMTAHRGETTQYVCLSKATTQDANSATDTLTNLRAKCKLTMPKIAPGIEEAKQITKAGFPNLKDSDGLSAGDIGGSGQAKCKLLSTTSSDVVDDGDLAEAVPYATGYLRRKMDMGADGQTTLHSLGTTATAADTASKTAAYHQLWTAYVELENCETAFKAGYTRPTAHTLTAAESTKTAIKNYVLHKQGKYNQTKDKESNYKELDKIFKNGKDFYLQKLWDAMDKKDVAKEATGTAESKKLDEITDINELTRVLLYFTRQKEQSLKKEIKEAQEKANRRTRTTLQPKQQKTLAINYITKKNATTIKNAAMRRRVMGLKSANLMLQKPQKVESL</sequence>
<feature type="non-terminal residue" evidence="9">
    <location>
        <position position="1"/>
    </location>
</feature>
<reference evidence="9" key="1">
    <citation type="submission" date="2013-02" db="EMBL/GenBank/DDBJ databases">
        <authorList>
            <person name="Cross G.A.M."/>
            <person name="Kim H.-S."/>
            <person name="Wickstead B."/>
        </authorList>
    </citation>
    <scope>NUCLEOTIDE SEQUENCE</scope>
    <source>
        <strain evidence="9">Lister 427</strain>
    </source>
</reference>
<name>M4SWK9_9TRYP</name>
<accession>M4SWK9</accession>
<dbReference type="GO" id="GO:0098552">
    <property type="term" value="C:side of membrane"/>
    <property type="evidence" value="ECO:0007669"/>
    <property type="project" value="UniProtKB-KW"/>
</dbReference>
<keyword evidence="4" id="KW-0472">Membrane</keyword>
<comment type="subcellular location">
    <subcellularLocation>
        <location evidence="1">Cell membrane</location>
        <topology evidence="1">Lipid-anchor</topology>
        <topology evidence="1">GPI-anchor</topology>
    </subcellularLocation>
</comment>
<keyword evidence="6" id="KW-0449">Lipoprotein</keyword>
<dbReference type="Gene3D" id="1.10.470.10">
    <property type="entry name" value="Variant Surface Glycoprotein, subunit A, domain 2"/>
    <property type="match status" value="1"/>
</dbReference>
<dbReference type="EMBL" id="KC611691">
    <property type="protein sequence ID" value="AGH59122.1"/>
    <property type="molecule type" value="Genomic_DNA"/>
</dbReference>
<proteinExistence type="predicted"/>
<dbReference type="Gene3D" id="3.90.150.10">
    <property type="entry name" value="Variant Surface Glycoprotein, subunit A domain 1"/>
    <property type="match status" value="1"/>
</dbReference>
<evidence type="ECO:0000256" key="2">
    <source>
        <dbReference type="ARBA" id="ARBA00022475"/>
    </source>
</evidence>
<feature type="domain" description="Trypanosome variant surface glycoprotein A-type N-terminal" evidence="8">
    <location>
        <begin position="23"/>
        <end position="395"/>
    </location>
</feature>
<evidence type="ECO:0000256" key="5">
    <source>
        <dbReference type="ARBA" id="ARBA00023180"/>
    </source>
</evidence>
<evidence type="ECO:0000313" key="9">
    <source>
        <dbReference type="EMBL" id="AGH59122.1"/>
    </source>
</evidence>
<dbReference type="InterPro" id="IPR001812">
    <property type="entry name" value="Trypano_VSG_A_N_dom"/>
</dbReference>
<evidence type="ECO:0000256" key="7">
    <source>
        <dbReference type="SAM" id="Coils"/>
    </source>
</evidence>
<dbReference type="AlphaFoldDB" id="M4SWK9"/>
<dbReference type="VEuPathDB" id="TriTrypDB:Tb927.10.16490"/>
<keyword evidence="2" id="KW-1003">Cell membrane</keyword>
<dbReference type="GO" id="GO:0005886">
    <property type="term" value="C:plasma membrane"/>
    <property type="evidence" value="ECO:0007669"/>
    <property type="project" value="UniProtKB-SubCell"/>
</dbReference>
<dbReference type="SUPFAM" id="SSF58087">
    <property type="entry name" value="Variant surface glycoprotein (N-terminal domain)"/>
    <property type="match status" value="1"/>
</dbReference>
<feature type="coiled-coil region" evidence="7">
    <location>
        <begin position="393"/>
        <end position="420"/>
    </location>
</feature>
<dbReference type="VEuPathDB" id="TriTrypDB:Tb427_000718400"/>
<dbReference type="Pfam" id="PF00913">
    <property type="entry name" value="Trypan_glycop"/>
    <property type="match status" value="1"/>
</dbReference>
<evidence type="ECO:0000256" key="6">
    <source>
        <dbReference type="ARBA" id="ARBA00023288"/>
    </source>
</evidence>
<evidence type="ECO:0000256" key="1">
    <source>
        <dbReference type="ARBA" id="ARBA00004609"/>
    </source>
</evidence>
<keyword evidence="3" id="KW-0336">GPI-anchor</keyword>